<dbReference type="Proteomes" id="UP000695022">
    <property type="component" value="Unplaced"/>
</dbReference>
<dbReference type="RefSeq" id="XP_014679820.1">
    <property type="nucleotide sequence ID" value="XM_014824334.1"/>
</dbReference>
<evidence type="ECO:0000313" key="3">
    <source>
        <dbReference type="RefSeq" id="XP_014679820.1"/>
    </source>
</evidence>
<evidence type="ECO:0000313" key="2">
    <source>
        <dbReference type="Proteomes" id="UP000695022"/>
    </source>
</evidence>
<organism evidence="2 3">
    <name type="scientific">Priapulus caudatus</name>
    <name type="common">Priapulid worm</name>
    <dbReference type="NCBI Taxonomy" id="37621"/>
    <lineage>
        <taxon>Eukaryota</taxon>
        <taxon>Metazoa</taxon>
        <taxon>Ecdysozoa</taxon>
        <taxon>Scalidophora</taxon>
        <taxon>Priapulida</taxon>
        <taxon>Priapulimorpha</taxon>
        <taxon>Priapulimorphida</taxon>
        <taxon>Priapulidae</taxon>
        <taxon>Priapulus</taxon>
    </lineage>
</organism>
<dbReference type="GeneID" id="106819740"/>
<sequence>MASAYTAGFHSIAYVTAPSEEVAKTIARGLLGKKLAACINIIPKITSLYEWNGTVNEDSEVLMVIKSRSSRLDDLTKFVRENHPYDVCEVISTPITTGNHAYLDWISEIVPEK</sequence>
<reference evidence="3" key="1">
    <citation type="submission" date="2025-08" db="UniProtKB">
        <authorList>
            <consortium name="RefSeq"/>
        </authorList>
    </citation>
    <scope>IDENTIFICATION</scope>
</reference>
<dbReference type="Pfam" id="PF03091">
    <property type="entry name" value="CutA1"/>
    <property type="match status" value="1"/>
</dbReference>
<dbReference type="InterPro" id="IPR011322">
    <property type="entry name" value="N-reg_PII-like_a/b"/>
</dbReference>
<comment type="similarity">
    <text evidence="1">Belongs to the CutA family.</text>
</comment>
<dbReference type="Gene3D" id="3.30.70.120">
    <property type="match status" value="1"/>
</dbReference>
<gene>
    <name evidence="3" type="primary">LOC106819740</name>
</gene>
<keyword evidence="2" id="KW-1185">Reference proteome</keyword>
<evidence type="ECO:0000256" key="1">
    <source>
        <dbReference type="ARBA" id="ARBA00010169"/>
    </source>
</evidence>
<dbReference type="InterPro" id="IPR004323">
    <property type="entry name" value="Ion_tolerance_CutA"/>
</dbReference>
<proteinExistence type="inferred from homology"/>
<dbReference type="PANTHER" id="PTHR23419:SF8">
    <property type="entry name" value="FI09726P"/>
    <property type="match status" value="1"/>
</dbReference>
<accession>A0ABM1F5U9</accession>
<dbReference type="SUPFAM" id="SSF54913">
    <property type="entry name" value="GlnB-like"/>
    <property type="match status" value="1"/>
</dbReference>
<dbReference type="PANTHER" id="PTHR23419">
    <property type="entry name" value="DIVALENT CATION TOLERANCE CUTA-RELATED"/>
    <property type="match status" value="1"/>
</dbReference>
<name>A0ABM1F5U9_PRICU</name>
<dbReference type="InterPro" id="IPR015867">
    <property type="entry name" value="N-reg_PII/ATP_PRibTrfase_C"/>
</dbReference>
<protein>
    <submittedName>
        <fullName evidence="3">Protein CutA homolog</fullName>
    </submittedName>
</protein>